<dbReference type="EMBL" id="ADHJ01000048">
    <property type="protein sequence ID" value="EFU38801.1"/>
    <property type="molecule type" value="Genomic_DNA"/>
</dbReference>
<dbReference type="KEGG" id="pvo:PVOR_28654"/>
<proteinExistence type="predicted"/>
<feature type="domain" description="PBSX phage terminase small subunit-like N-terminal" evidence="1">
    <location>
        <begin position="1"/>
        <end position="49"/>
    </location>
</feature>
<dbReference type="RefSeq" id="WP_006212446.1">
    <property type="nucleotide sequence ID" value="NZ_ADHJ01000048.1"/>
</dbReference>
<evidence type="ECO:0000313" key="2">
    <source>
        <dbReference type="EMBL" id="EFU38801.1"/>
    </source>
</evidence>
<dbReference type="Proteomes" id="UP000003094">
    <property type="component" value="Unassembled WGS sequence"/>
</dbReference>
<dbReference type="Pfam" id="PF10668">
    <property type="entry name" value="Phage_terminase"/>
    <property type="match status" value="1"/>
</dbReference>
<organism evidence="2 3">
    <name type="scientific">Paenibacillus vortex V453</name>
    <dbReference type="NCBI Taxonomy" id="715225"/>
    <lineage>
        <taxon>Bacteria</taxon>
        <taxon>Bacillati</taxon>
        <taxon>Bacillota</taxon>
        <taxon>Bacilli</taxon>
        <taxon>Bacillales</taxon>
        <taxon>Paenibacillaceae</taxon>
        <taxon>Paenibacillus</taxon>
    </lineage>
</organism>
<dbReference type="InterPro" id="IPR018925">
    <property type="entry name" value="XtmA-like_N"/>
</dbReference>
<keyword evidence="3" id="KW-1185">Reference proteome</keyword>
<name>A0A2R9SN85_9BACL</name>
<reference evidence="2 3" key="1">
    <citation type="journal article" date="2010" name="BMC Genomics">
        <title>Genome sequence of the pattern forming Paenibacillus vortex bacterium reveals potential for thriving in complex environments.</title>
        <authorList>
            <person name="Sirota-Madi A."/>
            <person name="Olender T."/>
            <person name="Helman Y."/>
            <person name="Ingham C."/>
            <person name="Brainis I."/>
            <person name="Roth D."/>
            <person name="Hagi E."/>
            <person name="Brodsky L."/>
            <person name="Leshkowitz D."/>
            <person name="Galatenko V."/>
            <person name="Nikolaev V."/>
            <person name="Mugasimangalam R.C."/>
            <person name="Bransburg-Zabary S."/>
            <person name="Gutnick D.L."/>
            <person name="Lancet D."/>
            <person name="Ben-Jacob E."/>
        </authorList>
    </citation>
    <scope>NUCLEOTIDE SEQUENCE [LARGE SCALE GENOMIC DNA]</scope>
    <source>
        <strain evidence="2 3">V453</strain>
    </source>
</reference>
<evidence type="ECO:0000259" key="1">
    <source>
        <dbReference type="Pfam" id="PF10668"/>
    </source>
</evidence>
<accession>A0A2R9SN85</accession>
<protein>
    <recommendedName>
        <fullName evidence="1">PBSX phage terminase small subunit-like N-terminal domain-containing protein</fullName>
    </recommendedName>
</protein>
<sequence>MAGERSPERDKAKLMWLGNGGTMKLKDIAAALSIGETQVRKWKFQDKWTARFE</sequence>
<gene>
    <name evidence="2" type="ORF">PVOR_28654</name>
</gene>
<comment type="caution">
    <text evidence="2">The sequence shown here is derived from an EMBL/GenBank/DDBJ whole genome shotgun (WGS) entry which is preliminary data.</text>
</comment>
<dbReference type="AlphaFoldDB" id="A0A2R9SN85"/>
<evidence type="ECO:0000313" key="3">
    <source>
        <dbReference type="Proteomes" id="UP000003094"/>
    </source>
</evidence>